<evidence type="ECO:0000313" key="1">
    <source>
        <dbReference type="EMBL" id="PXY16697.1"/>
    </source>
</evidence>
<dbReference type="AlphaFoldDB" id="A0A318L8N9"/>
<evidence type="ECO:0000313" key="2">
    <source>
        <dbReference type="Proteomes" id="UP000247892"/>
    </source>
</evidence>
<dbReference type="RefSeq" id="WP_168214222.1">
    <property type="nucleotide sequence ID" value="NZ_MASU01000036.1"/>
</dbReference>
<gene>
    <name evidence="1" type="ORF">BA062_38520</name>
</gene>
<name>A0A318L8N9_9PSEU</name>
<proteinExistence type="predicted"/>
<organism evidence="1 2">
    <name type="scientific">Prauserella flavalba</name>
    <dbReference type="NCBI Taxonomy" id="1477506"/>
    <lineage>
        <taxon>Bacteria</taxon>
        <taxon>Bacillati</taxon>
        <taxon>Actinomycetota</taxon>
        <taxon>Actinomycetes</taxon>
        <taxon>Pseudonocardiales</taxon>
        <taxon>Pseudonocardiaceae</taxon>
        <taxon>Prauserella</taxon>
    </lineage>
</organism>
<keyword evidence="2" id="KW-1185">Reference proteome</keyword>
<accession>A0A318L8N9</accession>
<dbReference type="EMBL" id="MASU01000036">
    <property type="protein sequence ID" value="PXY16697.1"/>
    <property type="molecule type" value="Genomic_DNA"/>
</dbReference>
<sequence>MDGVVNLLGGETAPPHRHLMSAKDVADCPPLDAEPRTEFVNGCSGLVSGDEFLDLASVELACPSWFGPDYRRWSRLGGVWKLPEQGLQGFYLGFCVVVSSPKVHR</sequence>
<dbReference type="Proteomes" id="UP000247892">
    <property type="component" value="Unassembled WGS sequence"/>
</dbReference>
<reference evidence="1 2" key="1">
    <citation type="submission" date="2016-07" db="EMBL/GenBank/DDBJ databases">
        <title>Draft genome sequence of Prauserella sp. YIM 121212, isolated from alkaline soil.</title>
        <authorList>
            <person name="Ruckert C."/>
            <person name="Albersmeier A."/>
            <person name="Jiang C.-L."/>
            <person name="Jiang Y."/>
            <person name="Kalinowski J."/>
            <person name="Schneider O."/>
            <person name="Winkler A."/>
            <person name="Zotchev S.B."/>
        </authorList>
    </citation>
    <scope>NUCLEOTIDE SEQUENCE [LARGE SCALE GENOMIC DNA]</scope>
    <source>
        <strain evidence="1 2">YIM 121212</strain>
    </source>
</reference>
<protein>
    <submittedName>
        <fullName evidence="1">Uncharacterized protein</fullName>
    </submittedName>
</protein>
<comment type="caution">
    <text evidence="1">The sequence shown here is derived from an EMBL/GenBank/DDBJ whole genome shotgun (WGS) entry which is preliminary data.</text>
</comment>